<keyword evidence="5" id="KW-0812">Transmembrane</keyword>
<evidence type="ECO:0000313" key="7">
    <source>
        <dbReference type="Proteomes" id="UP000228934"/>
    </source>
</evidence>
<keyword evidence="2" id="KW-0732">Signal</keyword>
<gene>
    <name evidence="6" type="ORF">AB205_0138860</name>
</gene>
<evidence type="ECO:0000256" key="2">
    <source>
        <dbReference type="ARBA" id="ARBA00022729"/>
    </source>
</evidence>
<accession>A0A2G9RKB9</accession>
<reference evidence="7" key="1">
    <citation type="journal article" date="2017" name="Nat. Commun.">
        <title>The North American bullfrog draft genome provides insight into hormonal regulation of long noncoding RNA.</title>
        <authorList>
            <person name="Hammond S.A."/>
            <person name="Warren R.L."/>
            <person name="Vandervalk B.P."/>
            <person name="Kucuk E."/>
            <person name="Khan H."/>
            <person name="Gibb E.A."/>
            <person name="Pandoh P."/>
            <person name="Kirk H."/>
            <person name="Zhao Y."/>
            <person name="Jones M."/>
            <person name="Mungall A.J."/>
            <person name="Coope R."/>
            <person name="Pleasance S."/>
            <person name="Moore R.A."/>
            <person name="Holt R.A."/>
            <person name="Round J.M."/>
            <person name="Ohora S."/>
            <person name="Walle B.V."/>
            <person name="Veldhoen N."/>
            <person name="Helbing C.C."/>
            <person name="Birol I."/>
        </authorList>
    </citation>
    <scope>NUCLEOTIDE SEQUENCE [LARGE SCALE GENOMIC DNA]</scope>
</reference>
<keyword evidence="4" id="KW-0325">Glycoprotein</keyword>
<proteinExistence type="predicted"/>
<dbReference type="InterPro" id="IPR013783">
    <property type="entry name" value="Ig-like_fold"/>
</dbReference>
<dbReference type="EMBL" id="KV938787">
    <property type="protein sequence ID" value="PIO28349.1"/>
    <property type="molecule type" value="Genomic_DNA"/>
</dbReference>
<dbReference type="PANTHER" id="PTHR12080">
    <property type="entry name" value="SIGNALING LYMPHOCYTIC ACTIVATION MOLECULE"/>
    <property type="match status" value="1"/>
</dbReference>
<dbReference type="PANTHER" id="PTHR12080:SF121">
    <property type="entry name" value="IG-LIKE DOMAIN-CONTAINING PROTEIN-RELATED"/>
    <property type="match status" value="1"/>
</dbReference>
<dbReference type="Proteomes" id="UP000228934">
    <property type="component" value="Unassembled WGS sequence"/>
</dbReference>
<dbReference type="GO" id="GO:0016020">
    <property type="term" value="C:membrane"/>
    <property type="evidence" value="ECO:0007669"/>
    <property type="project" value="UniProtKB-SubCell"/>
</dbReference>
<evidence type="ECO:0000256" key="1">
    <source>
        <dbReference type="ARBA" id="ARBA00004370"/>
    </source>
</evidence>
<evidence type="ECO:0000256" key="5">
    <source>
        <dbReference type="SAM" id="Phobius"/>
    </source>
</evidence>
<feature type="transmembrane region" description="Helical" evidence="5">
    <location>
        <begin position="205"/>
        <end position="225"/>
    </location>
</feature>
<evidence type="ECO:0000313" key="6">
    <source>
        <dbReference type="EMBL" id="PIO28349.1"/>
    </source>
</evidence>
<evidence type="ECO:0000256" key="4">
    <source>
        <dbReference type="ARBA" id="ARBA00023180"/>
    </source>
</evidence>
<sequence>AQDHATEKVFGLLNHSVQLSSHQTLTAPTEEFVWTFTSEGKTVKVAAIKNGKLAKYADQFADRIKTLHNGATLVIEQLTLKDSGKYMADITLTTKQSHEQSFILSVYEPVPAPSLEPELEKKTDNWCNMTVHCSVPTNLSVVSYIWKYRHGGSAYQQYNSTGDTVQMSLQPESWDMDLLCIVHNLADQKNVTLNLQPICVLGCAFYLRLALTATYLVLSICFICLSHRYK</sequence>
<keyword evidence="7" id="KW-1185">Reference proteome</keyword>
<dbReference type="InterPro" id="IPR036179">
    <property type="entry name" value="Ig-like_dom_sf"/>
</dbReference>
<feature type="non-terminal residue" evidence="6">
    <location>
        <position position="1"/>
    </location>
</feature>
<dbReference type="AlphaFoldDB" id="A0A2G9RKB9"/>
<dbReference type="SUPFAM" id="SSF48726">
    <property type="entry name" value="Immunoglobulin"/>
    <property type="match status" value="1"/>
</dbReference>
<dbReference type="InterPro" id="IPR015631">
    <property type="entry name" value="CD2/SLAM_rcpt"/>
</dbReference>
<dbReference type="OrthoDB" id="9835793at2759"/>
<evidence type="ECO:0000256" key="3">
    <source>
        <dbReference type="ARBA" id="ARBA00023136"/>
    </source>
</evidence>
<dbReference type="Gene3D" id="2.60.40.10">
    <property type="entry name" value="Immunoglobulins"/>
    <property type="match status" value="2"/>
</dbReference>
<evidence type="ECO:0008006" key="8">
    <source>
        <dbReference type="Google" id="ProtNLM"/>
    </source>
</evidence>
<keyword evidence="5" id="KW-1133">Transmembrane helix</keyword>
<organism evidence="6 7">
    <name type="scientific">Aquarana catesbeiana</name>
    <name type="common">American bullfrog</name>
    <name type="synonym">Rana catesbeiana</name>
    <dbReference type="NCBI Taxonomy" id="8400"/>
    <lineage>
        <taxon>Eukaryota</taxon>
        <taxon>Metazoa</taxon>
        <taxon>Chordata</taxon>
        <taxon>Craniata</taxon>
        <taxon>Vertebrata</taxon>
        <taxon>Euteleostomi</taxon>
        <taxon>Amphibia</taxon>
        <taxon>Batrachia</taxon>
        <taxon>Anura</taxon>
        <taxon>Neobatrachia</taxon>
        <taxon>Ranoidea</taxon>
        <taxon>Ranidae</taxon>
        <taxon>Aquarana</taxon>
    </lineage>
</organism>
<name>A0A2G9RKB9_AQUCT</name>
<protein>
    <recommendedName>
        <fullName evidence="8">Ig-like domain-containing protein</fullName>
    </recommendedName>
</protein>
<keyword evidence="3 5" id="KW-0472">Membrane</keyword>
<comment type="subcellular location">
    <subcellularLocation>
        <location evidence="1">Membrane</location>
    </subcellularLocation>
</comment>